<reference evidence="3 4" key="1">
    <citation type="submission" date="2017-06" db="EMBL/GenBank/DDBJ databases">
        <title>Genome sequencing of cyanobaciteial culture collection at National Institute for Environmental Studies (NIES).</title>
        <authorList>
            <person name="Hirose Y."/>
            <person name="Shimura Y."/>
            <person name="Fujisawa T."/>
            <person name="Nakamura Y."/>
            <person name="Kawachi M."/>
        </authorList>
    </citation>
    <scope>NUCLEOTIDE SEQUENCE [LARGE SCALE GENOMIC DNA]</scope>
    <source>
        <strain evidence="3 4">NIES-2135</strain>
    </source>
</reference>
<organism evidence="3 4">
    <name type="scientific">Leptolyngbya boryana NIES-2135</name>
    <dbReference type="NCBI Taxonomy" id="1973484"/>
    <lineage>
        <taxon>Bacteria</taxon>
        <taxon>Bacillati</taxon>
        <taxon>Cyanobacteriota</taxon>
        <taxon>Cyanophyceae</taxon>
        <taxon>Leptolyngbyales</taxon>
        <taxon>Leptolyngbyaceae</taxon>
        <taxon>Leptolyngbya group</taxon>
        <taxon>Leptolyngbya</taxon>
    </lineage>
</organism>
<dbReference type="AlphaFoldDB" id="A0A1Z4JM61"/>
<dbReference type="Proteomes" id="UP000217895">
    <property type="component" value="Chromosome"/>
</dbReference>
<feature type="compositionally biased region" description="Polar residues" evidence="1">
    <location>
        <begin position="81"/>
        <end position="91"/>
    </location>
</feature>
<sequence>MTSLKLKLLLPLTFISIAFFSGELKANANEKPVTSNGAALLGQPSIDVNELADLQTGRLTVAQTTPSTPSEIAPGRAVPGSTPSGTETNPADVTPSNTTPVTPQNTTPITPNTTTPTTPDTFTPGTTPVTPDTTTPSTTPGTTPITPDSTPGTTTPTPTTIPTQEFVPGRATRSGSSYVGVGGNIGIGDGDISLGQGSFAVISKIGLTRNFSVRPSVLFNDDVAILIPVTYDFSFGEGPTEGLGFSAAPYLGVGAAISTGDRGSVGLLLTGGVDVPISSQFTATAAVNASVTGQAAVGIMLGVGYNFAGF</sequence>
<feature type="chain" id="PRO_5011110281" evidence="2">
    <location>
        <begin position="22"/>
        <end position="310"/>
    </location>
</feature>
<protein>
    <submittedName>
        <fullName evidence="3">Uncharacterized protein</fullName>
    </submittedName>
</protein>
<evidence type="ECO:0000313" key="4">
    <source>
        <dbReference type="Proteomes" id="UP000217895"/>
    </source>
</evidence>
<evidence type="ECO:0000256" key="1">
    <source>
        <dbReference type="SAM" id="MobiDB-lite"/>
    </source>
</evidence>
<accession>A0A1Z4JM61</accession>
<dbReference type="PRINTS" id="PR01217">
    <property type="entry name" value="PRICHEXTENSN"/>
</dbReference>
<evidence type="ECO:0000313" key="3">
    <source>
        <dbReference type="EMBL" id="BAY57831.1"/>
    </source>
</evidence>
<proteinExistence type="predicted"/>
<name>A0A1Z4JM61_LEPBY</name>
<feature type="compositionally biased region" description="Low complexity" evidence="1">
    <location>
        <begin position="93"/>
        <end position="163"/>
    </location>
</feature>
<feature type="region of interest" description="Disordered" evidence="1">
    <location>
        <begin position="62"/>
        <end position="174"/>
    </location>
</feature>
<dbReference type="EMBL" id="AP018203">
    <property type="protein sequence ID" value="BAY57831.1"/>
    <property type="molecule type" value="Genomic_DNA"/>
</dbReference>
<feature type="signal peptide" evidence="2">
    <location>
        <begin position="1"/>
        <end position="21"/>
    </location>
</feature>
<gene>
    <name evidence="3" type="ORF">NIES2135_47020</name>
</gene>
<evidence type="ECO:0000256" key="2">
    <source>
        <dbReference type="SAM" id="SignalP"/>
    </source>
</evidence>
<keyword evidence="2" id="KW-0732">Signal</keyword>
<keyword evidence="4" id="KW-1185">Reference proteome</keyword>